<feature type="region of interest" description="Disordered" evidence="2">
    <location>
        <begin position="37"/>
        <end position="97"/>
    </location>
</feature>
<evidence type="ECO:0000256" key="1">
    <source>
        <dbReference type="ARBA" id="ARBA00022729"/>
    </source>
</evidence>
<accession>A0ABX9QNB5</accession>
<dbReference type="InterPro" id="IPR051417">
    <property type="entry name" value="SDr/BOS_complex"/>
</dbReference>
<comment type="caution">
    <text evidence="3">The sequence shown here is derived from an EMBL/GenBank/DDBJ whole genome shotgun (WGS) entry which is preliminary data.</text>
</comment>
<dbReference type="EMBL" id="RAWI01000062">
    <property type="protein sequence ID" value="RKI11461.1"/>
    <property type="molecule type" value="Genomic_DNA"/>
</dbReference>
<gene>
    <name evidence="3" type="ORF">D7Y13_11080</name>
</gene>
<dbReference type="PANTHER" id="PTHR23303:SF14">
    <property type="entry name" value="BOS COMPLEX SUBUNIT NOMO1-RELATED"/>
    <property type="match status" value="1"/>
</dbReference>
<dbReference type="RefSeq" id="WP_147444307.1">
    <property type="nucleotide sequence ID" value="NZ_RAWI01000062.1"/>
</dbReference>
<dbReference type="InterPro" id="IPR008969">
    <property type="entry name" value="CarboxyPept-like_regulatory"/>
</dbReference>
<dbReference type="InterPro" id="IPR013784">
    <property type="entry name" value="Carb-bd-like_fold"/>
</dbReference>
<evidence type="ECO:0000313" key="3">
    <source>
        <dbReference type="EMBL" id="RKI11461.1"/>
    </source>
</evidence>
<sequence>MRLRWLTGAVVIFGLLLLTFFPRTGEAPPASAARNAASLAGTSGPGAASKHAVRSPTGSLRITGTVRNEHGPVAGARVSASRVDPEETLSERPCPAPDLLTADAGAAGFAPPTRLRDCWPQAQARVLEQVSAREGEAPVLAETTTAEDGTFVLDGLPEGAVTLWALGDSGAVKQHDILAGTRDVVLSLDDGLVFEGSVKVEGSTEPLTEVTLTLFSHHHTRFFDVRADARGHFRLGPLPRTRYAALFALAGEGVLLIRDVEPADLEALTLRRPSRFAGQVVSEQGAPAAGVQVWLSPLTSDELDLIQATTTDSQGRFAFTTALPSEQEVFTRSTAQDAFASIESPPGEGLLLQLRPGVFLQGTVRDDTGKSVAGAKLTARPFQPVALGERGQAVTRADGRYRLGPLAPATYELRVQAEHHLDEGPVDQEVAEDTEPCDFTLSRAGSVEGRLVDEAGQPLAGLEVKLHTGELLLTGTGGDEDIAVSDETGRFVLDSQAVGPGWIELNGDRFIPERFAVRIPSRGIRRVLRRGSTVRGTVVSAAGAPLPGISITLWKRDVQDGAARSGATDEQGRFTLQGVSPGRYVVEASVQAPAHTRSVSQPVEVADAETTTVSLRMEGTRTLTGLTVDGAGRPLPGVLIRMWVPEEDLPLYRENPDMPWMGLESLRSDDEGRFVLKHLDASRYVLTANHADYDFEPARSQGGIPGKKQTLRVGSDVREVRLVLHRRPHARGRVVGPGGAPVTAFTVNFDEHRSPSGDFNVDLSGATDRHTLVIRAKGLATLERTFTVEGGADVDLGTLTLSGGRTVRGVLREAQTGRPFTGELRDAPGRGVQHSGTVFYRLRSEGPGDPVLAFRRLRAALTPDGTCLLEHLPSTPLTLELEVPGYLPLRQTLDAGAREFTALLERGARVEVNIRDAQGRPMRAILLMTMPDGDTQQRVVSTGTLVMSGLSPGLYSFTAVPFDEDDKRLSEGNVQPKSLRVPASGQVVVTLEALERGATVTLRLAEDVLKALLIPGSEPWPEDVMASRRLAARSHPQERLAQLPVTLRFERVPAGHYTLFAIDRATERIHREELELPAEGTVSLEVRPAWRPLAP</sequence>
<reference evidence="3 4" key="1">
    <citation type="submission" date="2018-09" db="EMBL/GenBank/DDBJ databases">
        <authorList>
            <person name="Livingstone P.G."/>
            <person name="Whitworth D.E."/>
        </authorList>
    </citation>
    <scope>NUCLEOTIDE SEQUENCE [LARGE SCALE GENOMIC DNA]</scope>
    <source>
        <strain evidence="3 4">CA031B</strain>
    </source>
</reference>
<proteinExistence type="predicted"/>
<evidence type="ECO:0000313" key="4">
    <source>
        <dbReference type="Proteomes" id="UP000278907"/>
    </source>
</evidence>
<dbReference type="Proteomes" id="UP000278907">
    <property type="component" value="Unassembled WGS sequence"/>
</dbReference>
<keyword evidence="1" id="KW-0732">Signal</keyword>
<protein>
    <submittedName>
        <fullName evidence="3">Carboxypeptidase regulatory-like domain-containing protein</fullName>
    </submittedName>
</protein>
<name>A0ABX9QNB5_9BACT</name>
<evidence type="ECO:0000256" key="2">
    <source>
        <dbReference type="SAM" id="MobiDB-lite"/>
    </source>
</evidence>
<dbReference type="Gene3D" id="2.60.40.1120">
    <property type="entry name" value="Carboxypeptidase-like, regulatory domain"/>
    <property type="match status" value="2"/>
</dbReference>
<feature type="compositionally biased region" description="Polar residues" evidence="2">
    <location>
        <begin position="56"/>
        <end position="66"/>
    </location>
</feature>
<dbReference type="SUPFAM" id="SSF49452">
    <property type="entry name" value="Starch-binding domain-like"/>
    <property type="match status" value="2"/>
</dbReference>
<keyword evidence="4" id="KW-1185">Reference proteome</keyword>
<dbReference type="PANTHER" id="PTHR23303">
    <property type="entry name" value="CARBOXYPEPTIDASE REGULATORY REGION-CONTAINING"/>
    <property type="match status" value="1"/>
</dbReference>
<organism evidence="3 4">
    <name type="scientific">Corallococcus praedator</name>
    <dbReference type="NCBI Taxonomy" id="2316724"/>
    <lineage>
        <taxon>Bacteria</taxon>
        <taxon>Pseudomonadati</taxon>
        <taxon>Myxococcota</taxon>
        <taxon>Myxococcia</taxon>
        <taxon>Myxococcales</taxon>
        <taxon>Cystobacterineae</taxon>
        <taxon>Myxococcaceae</taxon>
        <taxon>Corallococcus</taxon>
    </lineage>
</organism>
<dbReference type="SUPFAM" id="SSF49464">
    <property type="entry name" value="Carboxypeptidase regulatory domain-like"/>
    <property type="match status" value="1"/>
</dbReference>
<dbReference type="Pfam" id="PF13620">
    <property type="entry name" value="CarboxypepD_reg"/>
    <property type="match status" value="2"/>
</dbReference>